<dbReference type="EMBL" id="JH930468">
    <property type="protein sequence ID" value="EKM60444.1"/>
    <property type="molecule type" value="Genomic_DNA"/>
</dbReference>
<comment type="cofactor">
    <cofactor evidence="1">
        <name>FMN</name>
        <dbReference type="ChEBI" id="CHEBI:58210"/>
    </cofactor>
</comment>
<dbReference type="OrthoDB" id="298012at2759"/>
<sequence>MSPPPYPAEHTSQYYEKPNPQFTYGAPVDSTPLGKAWVEGEKEGWTVVDTATEDSGKLYRLMISGIVPRPVAFVSSISESGVENLAPFSWFNMVSHYPPLVSISITNPGSKLKDTAANIRATKNFVVNIISEPFIEQANVTCIDTPPEVSEWELSGLTKAPSVHVKAPRVKESAFSMECELYQAIDIVHPDTGAKTNTFVLGLVKKIHVRNDVLLDRHSEANPGEVVKLVDPTKYKPIARMGDISYASCGPLYRIPRPAWASEKEKIEEFVAVVEGKGRIGQA</sequence>
<dbReference type="Gene3D" id="2.30.110.10">
    <property type="entry name" value="Electron Transport, Fmn-binding Protein, Chain A"/>
    <property type="match status" value="1"/>
</dbReference>
<evidence type="ECO:0000256" key="2">
    <source>
        <dbReference type="ARBA" id="ARBA00022630"/>
    </source>
</evidence>
<dbReference type="InParanoid" id="K5WMM9"/>
<dbReference type="Proteomes" id="UP000008370">
    <property type="component" value="Unassembled WGS sequence"/>
</dbReference>
<reference evidence="6 7" key="1">
    <citation type="journal article" date="2012" name="BMC Genomics">
        <title>Comparative genomics of the white-rot fungi, Phanerochaete carnosa and P. chrysosporium, to elucidate the genetic basis of the distinct wood types they colonize.</title>
        <authorList>
            <person name="Suzuki H."/>
            <person name="MacDonald J."/>
            <person name="Syed K."/>
            <person name="Salamov A."/>
            <person name="Hori C."/>
            <person name="Aerts A."/>
            <person name="Henrissat B."/>
            <person name="Wiebenga A."/>
            <person name="vanKuyk P.A."/>
            <person name="Barry K."/>
            <person name="Lindquist E."/>
            <person name="LaButti K."/>
            <person name="Lapidus A."/>
            <person name="Lucas S."/>
            <person name="Coutinho P."/>
            <person name="Gong Y."/>
            <person name="Samejima M."/>
            <person name="Mahadevan R."/>
            <person name="Abou-Zaid M."/>
            <person name="de Vries R.P."/>
            <person name="Igarashi K."/>
            <person name="Yadav J.S."/>
            <person name="Grigoriev I.V."/>
            <person name="Master E.R."/>
        </authorList>
    </citation>
    <scope>NUCLEOTIDE SEQUENCE [LARGE SCALE GENOMIC DNA]</scope>
    <source>
        <strain evidence="6 7">HHB-10118-sp</strain>
    </source>
</reference>
<dbReference type="PANTHER" id="PTHR33798">
    <property type="entry name" value="FLAVOPROTEIN OXYGENASE"/>
    <property type="match status" value="1"/>
</dbReference>
<accession>K5WMM9</accession>
<evidence type="ECO:0000256" key="4">
    <source>
        <dbReference type="ARBA" id="ARBA00038054"/>
    </source>
</evidence>
<feature type="domain" description="Flavin reductase like" evidence="5">
    <location>
        <begin position="64"/>
        <end position="219"/>
    </location>
</feature>
<dbReference type="GeneID" id="18913797"/>
<evidence type="ECO:0000313" key="6">
    <source>
        <dbReference type="EMBL" id="EKM60444.1"/>
    </source>
</evidence>
<keyword evidence="3" id="KW-0288">FMN</keyword>
<comment type="similarity">
    <text evidence="4">Belongs to the flavoredoxin family.</text>
</comment>
<dbReference type="RefSeq" id="XP_007389903.1">
    <property type="nucleotide sequence ID" value="XM_007389841.1"/>
</dbReference>
<keyword evidence="7" id="KW-1185">Reference proteome</keyword>
<organism evidence="6 7">
    <name type="scientific">Phanerochaete carnosa (strain HHB-10118-sp)</name>
    <name type="common">White-rot fungus</name>
    <name type="synonym">Peniophora carnosa</name>
    <dbReference type="NCBI Taxonomy" id="650164"/>
    <lineage>
        <taxon>Eukaryota</taxon>
        <taxon>Fungi</taxon>
        <taxon>Dikarya</taxon>
        <taxon>Basidiomycota</taxon>
        <taxon>Agaricomycotina</taxon>
        <taxon>Agaricomycetes</taxon>
        <taxon>Polyporales</taxon>
        <taxon>Phanerochaetaceae</taxon>
        <taxon>Phanerochaete</taxon>
    </lineage>
</organism>
<dbReference type="SUPFAM" id="SSF50475">
    <property type="entry name" value="FMN-binding split barrel"/>
    <property type="match status" value="1"/>
</dbReference>
<evidence type="ECO:0000259" key="5">
    <source>
        <dbReference type="SMART" id="SM00903"/>
    </source>
</evidence>
<dbReference type="InterPro" id="IPR002563">
    <property type="entry name" value="Flavin_Rdtase-like_dom"/>
</dbReference>
<protein>
    <recommendedName>
        <fullName evidence="5">Flavin reductase like domain-containing protein</fullName>
    </recommendedName>
</protein>
<gene>
    <name evidence="6" type="ORF">PHACADRAFT_246389</name>
</gene>
<name>K5WMM9_PHACS</name>
<evidence type="ECO:0000256" key="1">
    <source>
        <dbReference type="ARBA" id="ARBA00001917"/>
    </source>
</evidence>
<dbReference type="Pfam" id="PF01613">
    <property type="entry name" value="Flavin_Reduct"/>
    <property type="match status" value="1"/>
</dbReference>
<evidence type="ECO:0000256" key="3">
    <source>
        <dbReference type="ARBA" id="ARBA00022643"/>
    </source>
</evidence>
<dbReference type="AlphaFoldDB" id="K5WMM9"/>
<keyword evidence="2" id="KW-0285">Flavoprotein</keyword>
<evidence type="ECO:0000313" key="7">
    <source>
        <dbReference type="Proteomes" id="UP000008370"/>
    </source>
</evidence>
<dbReference type="GO" id="GO:0010181">
    <property type="term" value="F:FMN binding"/>
    <property type="evidence" value="ECO:0007669"/>
    <property type="project" value="InterPro"/>
</dbReference>
<proteinExistence type="inferred from homology"/>
<dbReference type="PANTHER" id="PTHR33798:SF5">
    <property type="entry name" value="FLAVIN REDUCTASE LIKE DOMAIN-CONTAINING PROTEIN"/>
    <property type="match status" value="1"/>
</dbReference>
<dbReference type="InterPro" id="IPR012349">
    <property type="entry name" value="Split_barrel_FMN-bd"/>
</dbReference>
<dbReference type="HOGENOM" id="CLU_059021_3_0_1"/>
<dbReference type="KEGG" id="pco:PHACADRAFT_246389"/>
<dbReference type="SMART" id="SM00903">
    <property type="entry name" value="Flavin_Reduct"/>
    <property type="match status" value="1"/>
</dbReference>